<gene>
    <name evidence="1" type="ORF">PH603_05225</name>
</gene>
<reference evidence="1" key="1">
    <citation type="submission" date="2023-01" db="EMBL/GenBank/DDBJ databases">
        <title>The genome sequence of Kordiimonadaceae bacterium 6D33.</title>
        <authorList>
            <person name="Liu Y."/>
        </authorList>
    </citation>
    <scope>NUCLEOTIDE SEQUENCE</scope>
    <source>
        <strain evidence="1">6D33</strain>
    </source>
</reference>
<dbReference type="EMBL" id="CP116805">
    <property type="protein sequence ID" value="WCL55159.1"/>
    <property type="molecule type" value="Genomic_DNA"/>
</dbReference>
<protein>
    <submittedName>
        <fullName evidence="1">PAS domain-containing protein</fullName>
    </submittedName>
</protein>
<dbReference type="Pfam" id="PF07310">
    <property type="entry name" value="PAS_5"/>
    <property type="match status" value="1"/>
</dbReference>
<keyword evidence="2" id="KW-1185">Reference proteome</keyword>
<organism evidence="1 2">
    <name type="scientific">Gimibacter soli</name>
    <dbReference type="NCBI Taxonomy" id="3024400"/>
    <lineage>
        <taxon>Bacteria</taxon>
        <taxon>Pseudomonadati</taxon>
        <taxon>Pseudomonadota</taxon>
        <taxon>Alphaproteobacteria</taxon>
        <taxon>Kordiimonadales</taxon>
        <taxon>Temperatibacteraceae</taxon>
        <taxon>Gimibacter</taxon>
    </lineage>
</organism>
<evidence type="ECO:0000313" key="2">
    <source>
        <dbReference type="Proteomes" id="UP001217500"/>
    </source>
</evidence>
<sequence>MTPIDLSILCKDEAAKALVDLWLHLSAESVAATGRRIPEKAAFTPMKIARYLPYIFMLEWTDAGELQIRLAGTAFSAHFGRNLTGLKIDDLPESLLTKGEMDYFLALRTFRCAGSHEVLINDKKSGKAILYRSIHLPLADASGQPRFIIGASRALPPHMMSKTGVEMRLLRDEGASYHFADLGFGSPMGGRLFAEVA</sequence>
<dbReference type="AlphaFoldDB" id="A0AAE9XS52"/>
<accession>A0AAE9XS52</accession>
<dbReference type="Proteomes" id="UP001217500">
    <property type="component" value="Chromosome"/>
</dbReference>
<proteinExistence type="predicted"/>
<dbReference type="KEGG" id="gso:PH603_05225"/>
<name>A0AAE9XS52_9PROT</name>
<dbReference type="RefSeq" id="WP_289504931.1">
    <property type="nucleotide sequence ID" value="NZ_CP116805.1"/>
</dbReference>
<dbReference type="InterPro" id="IPR009922">
    <property type="entry name" value="DUF1457"/>
</dbReference>
<evidence type="ECO:0000313" key="1">
    <source>
        <dbReference type="EMBL" id="WCL55159.1"/>
    </source>
</evidence>